<dbReference type="RefSeq" id="WP_070117106.1">
    <property type="nucleotide sequence ID" value="NZ_MASR01000001.1"/>
</dbReference>
<dbReference type="STRING" id="1524254.PHACT_09005"/>
<dbReference type="OrthoDB" id="9915941at2"/>
<protein>
    <submittedName>
        <fullName evidence="2">Uncharacterized protein</fullName>
    </submittedName>
</protein>
<comment type="caution">
    <text evidence="2">The sequence shown here is derived from an EMBL/GenBank/DDBJ whole genome shotgun (WGS) entry which is preliminary data.</text>
</comment>
<feature type="transmembrane region" description="Helical" evidence="1">
    <location>
        <begin position="94"/>
        <end position="118"/>
    </location>
</feature>
<dbReference type="Proteomes" id="UP000175669">
    <property type="component" value="Unassembled WGS sequence"/>
</dbReference>
<gene>
    <name evidence="2" type="ORF">PHACT_09005</name>
</gene>
<proteinExistence type="predicted"/>
<keyword evidence="1" id="KW-0812">Transmembrane</keyword>
<evidence type="ECO:0000256" key="1">
    <source>
        <dbReference type="SAM" id="Phobius"/>
    </source>
</evidence>
<dbReference type="EMBL" id="MASR01000001">
    <property type="protein sequence ID" value="OFE13256.1"/>
    <property type="molecule type" value="Genomic_DNA"/>
</dbReference>
<keyword evidence="1" id="KW-1133">Transmembrane helix</keyword>
<organism evidence="2 3">
    <name type="scientific">Pseudohongiella acticola</name>
    <dbReference type="NCBI Taxonomy" id="1524254"/>
    <lineage>
        <taxon>Bacteria</taxon>
        <taxon>Pseudomonadati</taxon>
        <taxon>Pseudomonadota</taxon>
        <taxon>Gammaproteobacteria</taxon>
        <taxon>Pseudomonadales</taxon>
        <taxon>Pseudohongiellaceae</taxon>
        <taxon>Pseudohongiella</taxon>
    </lineage>
</organism>
<keyword evidence="1" id="KW-0472">Membrane</keyword>
<keyword evidence="3" id="KW-1185">Reference proteome</keyword>
<dbReference type="AlphaFoldDB" id="A0A1E8CLA1"/>
<sequence>MLELFERFAARHQGYRWPVAVALFAMLVVCVWVLVGATAALQDRWLIPAVLVTLWLLLLLSGLNLFSRVPGQAGPQASWWARVKASIHRGLYHLFAWFLLLVSVSLIVISFQLTSAWLRMN</sequence>
<evidence type="ECO:0000313" key="3">
    <source>
        <dbReference type="Proteomes" id="UP000175669"/>
    </source>
</evidence>
<reference evidence="3" key="1">
    <citation type="submission" date="2016-07" db="EMBL/GenBank/DDBJ databases">
        <authorList>
            <person name="Florea S."/>
            <person name="Webb J.S."/>
            <person name="Jaromczyk J."/>
            <person name="Schardl C.L."/>
        </authorList>
    </citation>
    <scope>NUCLEOTIDE SEQUENCE [LARGE SCALE GENOMIC DNA]</scope>
    <source>
        <strain evidence="3">KCTC 42131</strain>
    </source>
</reference>
<feature type="transmembrane region" description="Helical" evidence="1">
    <location>
        <begin position="45"/>
        <end position="66"/>
    </location>
</feature>
<evidence type="ECO:0000313" key="2">
    <source>
        <dbReference type="EMBL" id="OFE13256.1"/>
    </source>
</evidence>
<accession>A0A1E8CLA1</accession>
<name>A0A1E8CLA1_9GAMM</name>
<feature type="transmembrane region" description="Helical" evidence="1">
    <location>
        <begin position="20"/>
        <end position="39"/>
    </location>
</feature>